<dbReference type="KEGG" id="vhl:BME96_19010"/>
<dbReference type="GeneID" id="71516504"/>
<evidence type="ECO:0000313" key="3">
    <source>
        <dbReference type="Proteomes" id="UP000182945"/>
    </source>
</evidence>
<reference evidence="2 3" key="1">
    <citation type="submission" date="2016-11" db="EMBL/GenBank/DDBJ databases">
        <title>Complete genome sequencing of Virgibacillus halodenitrificans PDB-F2.</title>
        <authorList>
            <person name="Sun Z."/>
            <person name="Zhou Y."/>
            <person name="Li H."/>
        </authorList>
    </citation>
    <scope>NUCLEOTIDE SEQUENCE [LARGE SCALE GENOMIC DNA]</scope>
    <source>
        <strain evidence="2 3">PDB-F2</strain>
        <plasmid evidence="2 3">unnamed1</plasmid>
    </source>
</reference>
<protein>
    <submittedName>
        <fullName evidence="2">Uncharacterized protein</fullName>
    </submittedName>
</protein>
<sequence>MANKKNRELFSLIDELHEHKEELEYHAIGRRRSDRLNKIEENATKIEKIAIEIQKQVSTMRRKQP</sequence>
<keyword evidence="1" id="KW-0175">Coiled coil</keyword>
<geneLocation type="plasmid" evidence="2 3">
    <name>unnamed1</name>
</geneLocation>
<evidence type="ECO:0000256" key="1">
    <source>
        <dbReference type="SAM" id="Coils"/>
    </source>
</evidence>
<dbReference type="AlphaFoldDB" id="A0AAC9J489"/>
<accession>A0AAC9J489</accession>
<keyword evidence="2" id="KW-0614">Plasmid</keyword>
<proteinExistence type="predicted"/>
<evidence type="ECO:0000313" key="2">
    <source>
        <dbReference type="EMBL" id="APC50374.1"/>
    </source>
</evidence>
<dbReference type="Proteomes" id="UP000182945">
    <property type="component" value="Plasmid unnamed1"/>
</dbReference>
<gene>
    <name evidence="2" type="ORF">BME96_19010</name>
</gene>
<dbReference type="EMBL" id="CP017963">
    <property type="protein sequence ID" value="APC50374.1"/>
    <property type="molecule type" value="Genomic_DNA"/>
</dbReference>
<name>A0AAC9J489_VIRHA</name>
<organism evidence="2 3">
    <name type="scientific">Virgibacillus halodenitrificans</name>
    <name type="common">Bacillus halodenitrificans</name>
    <dbReference type="NCBI Taxonomy" id="1482"/>
    <lineage>
        <taxon>Bacteria</taxon>
        <taxon>Bacillati</taxon>
        <taxon>Bacillota</taxon>
        <taxon>Bacilli</taxon>
        <taxon>Bacillales</taxon>
        <taxon>Bacillaceae</taxon>
        <taxon>Virgibacillus</taxon>
    </lineage>
</organism>
<feature type="coiled-coil region" evidence="1">
    <location>
        <begin position="2"/>
        <end position="56"/>
    </location>
</feature>
<dbReference type="RefSeq" id="WP_071650094.1">
    <property type="nucleotide sequence ID" value="NZ_CP017963.1"/>
</dbReference>